<dbReference type="SMART" id="SM00530">
    <property type="entry name" value="HTH_XRE"/>
    <property type="match status" value="1"/>
</dbReference>
<comment type="caution">
    <text evidence="3">The sequence shown here is derived from an EMBL/GenBank/DDBJ whole genome shotgun (WGS) entry which is preliminary data.</text>
</comment>
<dbReference type="SUPFAM" id="SSF47413">
    <property type="entry name" value="lambda repressor-like DNA-binding domains"/>
    <property type="match status" value="1"/>
</dbReference>
<dbReference type="Gene3D" id="1.10.260.40">
    <property type="entry name" value="lambda repressor-like DNA-binding domains"/>
    <property type="match status" value="1"/>
</dbReference>
<feature type="domain" description="HTH cro/C1-type" evidence="2">
    <location>
        <begin position="7"/>
        <end position="61"/>
    </location>
</feature>
<dbReference type="RefSeq" id="WP_188175042.1">
    <property type="nucleotide sequence ID" value="NZ_JACVVD010000004.1"/>
</dbReference>
<dbReference type="Pfam" id="PF01381">
    <property type="entry name" value="HTH_3"/>
    <property type="match status" value="1"/>
</dbReference>
<protein>
    <submittedName>
        <fullName evidence="3">Helix-turn-helix domain-containing protein</fullName>
    </submittedName>
</protein>
<evidence type="ECO:0000313" key="3">
    <source>
        <dbReference type="EMBL" id="MBD0381250.1"/>
    </source>
</evidence>
<name>A0A926QJ67_9BACL</name>
<reference evidence="3" key="1">
    <citation type="submission" date="2020-09" db="EMBL/GenBank/DDBJ databases">
        <title>Draft Genome Sequence of Paenibacillus sp. WST5.</title>
        <authorList>
            <person name="Bao Z."/>
        </authorList>
    </citation>
    <scope>NUCLEOTIDE SEQUENCE</scope>
    <source>
        <strain evidence="3">WST5</strain>
    </source>
</reference>
<organism evidence="3 4">
    <name type="scientific">Paenibacillus sedimenti</name>
    <dbReference type="NCBI Taxonomy" id="2770274"/>
    <lineage>
        <taxon>Bacteria</taxon>
        <taxon>Bacillati</taxon>
        <taxon>Bacillota</taxon>
        <taxon>Bacilli</taxon>
        <taxon>Bacillales</taxon>
        <taxon>Paenibacillaceae</taxon>
        <taxon>Paenibacillus</taxon>
    </lineage>
</organism>
<sequence>MSLGERIKERRASFDLKQDECAEQVGVTRAVLSSYERNVSMPPGDVLGKLATVLKTSSDFLLGLTDDPTPPITNEKLSEDEVIKKKFLLEMEDILRKNSNVDEEKLRYALKFFQFTVEEDIEGSKRKKSQN</sequence>
<proteinExistence type="predicted"/>
<dbReference type="PANTHER" id="PTHR46558:SF11">
    <property type="entry name" value="HTH-TYPE TRANSCRIPTIONAL REGULATOR XRE"/>
    <property type="match status" value="1"/>
</dbReference>
<dbReference type="PANTHER" id="PTHR46558">
    <property type="entry name" value="TRACRIPTIONAL REGULATORY PROTEIN-RELATED-RELATED"/>
    <property type="match status" value="1"/>
</dbReference>
<keyword evidence="4" id="KW-1185">Reference proteome</keyword>
<evidence type="ECO:0000313" key="4">
    <source>
        <dbReference type="Proteomes" id="UP000650466"/>
    </source>
</evidence>
<dbReference type="GO" id="GO:0003677">
    <property type="term" value="F:DNA binding"/>
    <property type="evidence" value="ECO:0007669"/>
    <property type="project" value="UniProtKB-KW"/>
</dbReference>
<dbReference type="AlphaFoldDB" id="A0A926QJ67"/>
<dbReference type="CDD" id="cd00093">
    <property type="entry name" value="HTH_XRE"/>
    <property type="match status" value="1"/>
</dbReference>
<dbReference type="PROSITE" id="PS50943">
    <property type="entry name" value="HTH_CROC1"/>
    <property type="match status" value="1"/>
</dbReference>
<evidence type="ECO:0000256" key="1">
    <source>
        <dbReference type="ARBA" id="ARBA00023125"/>
    </source>
</evidence>
<dbReference type="EMBL" id="JACVVD010000004">
    <property type="protein sequence ID" value="MBD0381250.1"/>
    <property type="molecule type" value="Genomic_DNA"/>
</dbReference>
<gene>
    <name evidence="3" type="ORF">ICC18_14085</name>
</gene>
<keyword evidence="1" id="KW-0238">DNA-binding</keyword>
<dbReference type="InterPro" id="IPR001387">
    <property type="entry name" value="Cro/C1-type_HTH"/>
</dbReference>
<dbReference type="Proteomes" id="UP000650466">
    <property type="component" value="Unassembled WGS sequence"/>
</dbReference>
<dbReference type="InterPro" id="IPR010982">
    <property type="entry name" value="Lambda_DNA-bd_dom_sf"/>
</dbReference>
<accession>A0A926QJ67</accession>
<evidence type="ECO:0000259" key="2">
    <source>
        <dbReference type="PROSITE" id="PS50943"/>
    </source>
</evidence>